<evidence type="ECO:0000313" key="2">
    <source>
        <dbReference type="EMBL" id="CAB4587253.1"/>
    </source>
</evidence>
<accession>A0A6J6FJS7</accession>
<feature type="transmembrane region" description="Helical" evidence="1">
    <location>
        <begin position="6"/>
        <end position="34"/>
    </location>
</feature>
<evidence type="ECO:0000256" key="1">
    <source>
        <dbReference type="SAM" id="Phobius"/>
    </source>
</evidence>
<dbReference type="EMBL" id="CAEZTS010000142">
    <property type="protein sequence ID" value="CAB4587253.1"/>
    <property type="molecule type" value="Genomic_DNA"/>
</dbReference>
<keyword evidence="1" id="KW-1133">Transmembrane helix</keyword>
<proteinExistence type="predicted"/>
<reference evidence="2" key="1">
    <citation type="submission" date="2020-05" db="EMBL/GenBank/DDBJ databases">
        <authorList>
            <person name="Chiriac C."/>
            <person name="Salcher M."/>
            <person name="Ghai R."/>
            <person name="Kavagutti S V."/>
        </authorList>
    </citation>
    <scope>NUCLEOTIDE SEQUENCE</scope>
</reference>
<keyword evidence="1" id="KW-0472">Membrane</keyword>
<protein>
    <submittedName>
        <fullName evidence="2">Unannotated protein</fullName>
    </submittedName>
</protein>
<organism evidence="2">
    <name type="scientific">freshwater metagenome</name>
    <dbReference type="NCBI Taxonomy" id="449393"/>
    <lineage>
        <taxon>unclassified sequences</taxon>
        <taxon>metagenomes</taxon>
        <taxon>ecological metagenomes</taxon>
    </lineage>
</organism>
<keyword evidence="1" id="KW-0812">Transmembrane</keyword>
<name>A0A6J6FJS7_9ZZZZ</name>
<sequence>MAGAIVLIIALFAFPIVVGLSMAGLAALLGHLLWKDGEIRHEGSELLDLNT</sequence>
<dbReference type="AlphaFoldDB" id="A0A6J6FJS7"/>
<gene>
    <name evidence="2" type="ORF">UFOPK1722_01429</name>
</gene>